<dbReference type="Pfam" id="PF00753">
    <property type="entry name" value="Lactamase_B"/>
    <property type="match status" value="1"/>
</dbReference>
<name>A0ABQ4JI76_9ACTN</name>
<dbReference type="PANTHER" id="PTHR42978:SF2">
    <property type="entry name" value="102 KBASES UNSTABLE REGION: FROM 1 TO 119443"/>
    <property type="match status" value="1"/>
</dbReference>
<dbReference type="PANTHER" id="PTHR42978">
    <property type="entry name" value="QUORUM-QUENCHING LACTONASE YTNP-RELATED-RELATED"/>
    <property type="match status" value="1"/>
</dbReference>
<feature type="compositionally biased region" description="Basic and acidic residues" evidence="6">
    <location>
        <begin position="10"/>
        <end position="20"/>
    </location>
</feature>
<evidence type="ECO:0000256" key="5">
    <source>
        <dbReference type="ARBA" id="ARBA00022833"/>
    </source>
</evidence>
<dbReference type="SUPFAM" id="SSF56281">
    <property type="entry name" value="Metallo-hydrolase/oxidoreductase"/>
    <property type="match status" value="1"/>
</dbReference>
<dbReference type="Gene3D" id="3.60.15.10">
    <property type="entry name" value="Ribonuclease Z/Hydroxyacylglutathione hydrolase-like"/>
    <property type="match status" value="1"/>
</dbReference>
<proteinExistence type="inferred from homology"/>
<evidence type="ECO:0000256" key="4">
    <source>
        <dbReference type="ARBA" id="ARBA00022801"/>
    </source>
</evidence>
<sequence>MHPTHAAGRVADEHRYDEGSHVSAPAGTYTVTILNNGDWATHGTVMYDNAYPSPKHVKIAMNFFLLEGGGQRILVDTGIDNALDYTTPEQREEFGLTTHRTTVAALAEHGLTPDDIDILIITHLHFDHYVNAPLFNRARIVLNRREYQHVLLPENRVVLPRNSYPREVFAWLVDEAWDRVDLVDGEVEVRPGLRVIWTGGHTPGHQIVVADTTAGPVVIPGDEVYLYEHVESLIPIGNHYDLLRHVETLRRIRALGATVLPAHDIRIRDRHPSLRIGD</sequence>
<evidence type="ECO:0000313" key="9">
    <source>
        <dbReference type="Proteomes" id="UP000653076"/>
    </source>
</evidence>
<evidence type="ECO:0000256" key="1">
    <source>
        <dbReference type="ARBA" id="ARBA00001947"/>
    </source>
</evidence>
<evidence type="ECO:0000256" key="2">
    <source>
        <dbReference type="ARBA" id="ARBA00007749"/>
    </source>
</evidence>
<protein>
    <recommendedName>
        <fullName evidence="7">Metallo-beta-lactamase domain-containing protein</fullName>
    </recommendedName>
</protein>
<feature type="domain" description="Metallo-beta-lactamase" evidence="7">
    <location>
        <begin position="60"/>
        <end position="263"/>
    </location>
</feature>
<evidence type="ECO:0000313" key="8">
    <source>
        <dbReference type="EMBL" id="GIJ30316.1"/>
    </source>
</evidence>
<feature type="region of interest" description="Disordered" evidence="6">
    <location>
        <begin position="1"/>
        <end position="21"/>
    </location>
</feature>
<comment type="similarity">
    <text evidence="2">Belongs to the metallo-beta-lactamase superfamily.</text>
</comment>
<dbReference type="InterPro" id="IPR051013">
    <property type="entry name" value="MBL_superfamily_lactonases"/>
</dbReference>
<accession>A0ABQ4JI76</accession>
<comment type="caution">
    <text evidence="8">The sequence shown here is derived from an EMBL/GenBank/DDBJ whole genome shotgun (WGS) entry which is preliminary data.</text>
</comment>
<gene>
    <name evidence="8" type="ORF">Vqi01_54780</name>
</gene>
<evidence type="ECO:0000259" key="7">
    <source>
        <dbReference type="SMART" id="SM00849"/>
    </source>
</evidence>
<evidence type="ECO:0000256" key="3">
    <source>
        <dbReference type="ARBA" id="ARBA00022723"/>
    </source>
</evidence>
<dbReference type="InterPro" id="IPR001279">
    <property type="entry name" value="Metallo-B-lactamas"/>
</dbReference>
<dbReference type="Proteomes" id="UP000653076">
    <property type="component" value="Unassembled WGS sequence"/>
</dbReference>
<keyword evidence="3" id="KW-0479">Metal-binding</keyword>
<keyword evidence="4" id="KW-0378">Hydrolase</keyword>
<comment type="cofactor">
    <cofactor evidence="1">
        <name>Zn(2+)</name>
        <dbReference type="ChEBI" id="CHEBI:29105"/>
    </cofactor>
</comment>
<reference evidence="8 9" key="1">
    <citation type="submission" date="2021-01" db="EMBL/GenBank/DDBJ databases">
        <title>Whole genome shotgun sequence of Verrucosispora qiuiae NBRC 106684.</title>
        <authorList>
            <person name="Komaki H."/>
            <person name="Tamura T."/>
        </authorList>
    </citation>
    <scope>NUCLEOTIDE SEQUENCE [LARGE SCALE GENOMIC DNA]</scope>
    <source>
        <strain evidence="8 9">NBRC 106684</strain>
    </source>
</reference>
<organism evidence="8 9">
    <name type="scientific">Micromonospora qiuiae</name>
    <dbReference type="NCBI Taxonomy" id="502268"/>
    <lineage>
        <taxon>Bacteria</taxon>
        <taxon>Bacillati</taxon>
        <taxon>Actinomycetota</taxon>
        <taxon>Actinomycetes</taxon>
        <taxon>Micromonosporales</taxon>
        <taxon>Micromonosporaceae</taxon>
        <taxon>Micromonospora</taxon>
    </lineage>
</organism>
<evidence type="ECO:0000256" key="6">
    <source>
        <dbReference type="SAM" id="MobiDB-lite"/>
    </source>
</evidence>
<keyword evidence="9" id="KW-1185">Reference proteome</keyword>
<keyword evidence="5" id="KW-0862">Zinc</keyword>
<dbReference type="InterPro" id="IPR036866">
    <property type="entry name" value="RibonucZ/Hydroxyglut_hydro"/>
</dbReference>
<dbReference type="CDD" id="cd07729">
    <property type="entry name" value="AHL_lactonase_MBL-fold"/>
    <property type="match status" value="1"/>
</dbReference>
<dbReference type="EMBL" id="BOPC01000105">
    <property type="protein sequence ID" value="GIJ30316.1"/>
    <property type="molecule type" value="Genomic_DNA"/>
</dbReference>
<dbReference type="SMART" id="SM00849">
    <property type="entry name" value="Lactamase_B"/>
    <property type="match status" value="1"/>
</dbReference>